<gene>
    <name evidence="6" type="ORF">KDK_09990</name>
</gene>
<reference evidence="7" key="1">
    <citation type="submission" date="2018-12" db="EMBL/GenBank/DDBJ databases">
        <title>Tengunoibacter tsumagoiensis gen. nov., sp. nov., Dictyobacter kobayashii sp. nov., D. alpinus sp. nov., and D. joshuensis sp. nov. and description of Dictyobacteraceae fam. nov. within the order Ktedonobacterales isolated from Tengu-no-mugimeshi.</title>
        <authorList>
            <person name="Wang C.M."/>
            <person name="Zheng Y."/>
            <person name="Sakai Y."/>
            <person name="Toyoda A."/>
            <person name="Minakuchi Y."/>
            <person name="Abe K."/>
            <person name="Yokota A."/>
            <person name="Yabe S."/>
        </authorList>
    </citation>
    <scope>NUCLEOTIDE SEQUENCE [LARGE SCALE GENOMIC DNA]</scope>
    <source>
        <strain evidence="7">Uno11</strain>
    </source>
</reference>
<keyword evidence="2 5" id="KW-0479">Metal-binding</keyword>
<feature type="binding site" evidence="5">
    <location>
        <position position="105"/>
    </location>
    <ligand>
        <name>[4Fe-4S] cluster</name>
        <dbReference type="ChEBI" id="CHEBI:49883"/>
        <note>4Fe-4S-S-AdoMet</note>
    </ligand>
</feature>
<dbReference type="InterPro" id="IPR013785">
    <property type="entry name" value="Aldolase_TIM"/>
</dbReference>
<dbReference type="PANTHER" id="PTHR43075">
    <property type="entry name" value="FORMATE LYASE ACTIVATING ENZYME, PUTATIVE (AFU_ORTHOLOGUE AFUA_2G15630)-RELATED"/>
    <property type="match status" value="1"/>
</dbReference>
<evidence type="ECO:0000313" key="7">
    <source>
        <dbReference type="Proteomes" id="UP000287188"/>
    </source>
</evidence>
<dbReference type="InterPro" id="IPR016431">
    <property type="entry name" value="Pyrv-formate_lyase-activ_prd"/>
</dbReference>
<dbReference type="PIRSF" id="PIRSF004869">
    <property type="entry name" value="PflX_prd"/>
    <property type="match status" value="1"/>
</dbReference>
<comment type="cofactor">
    <cofactor evidence="5">
        <name>[4Fe-4S] cluster</name>
        <dbReference type="ChEBI" id="CHEBI:49883"/>
    </cofactor>
    <text evidence="5">Binds 1 [4Fe-4S] cluster. The cluster is coordinated with 3 cysteines and an exchangeable S-adenosyl-L-methionine.</text>
</comment>
<feature type="binding site" evidence="5">
    <location>
        <position position="109"/>
    </location>
    <ligand>
        <name>[4Fe-4S] cluster</name>
        <dbReference type="ChEBI" id="CHEBI:49883"/>
        <note>4Fe-4S-S-AdoMet</note>
    </ligand>
</feature>
<accession>A0A402ADK7</accession>
<dbReference type="Gene3D" id="3.20.20.70">
    <property type="entry name" value="Aldolase class I"/>
    <property type="match status" value="1"/>
</dbReference>
<feature type="binding site" evidence="5">
    <location>
        <position position="112"/>
    </location>
    <ligand>
        <name>[4Fe-4S] cluster</name>
        <dbReference type="ChEBI" id="CHEBI:49883"/>
        <note>4Fe-4S-S-AdoMet</note>
    </ligand>
</feature>
<sequence>MNSRFSTTAAMSTKLEGTGVASMSYPSYLNLYETGELAERAAAAWEVLRNCTICPQNCHCDRTAGKTGVCHSGTEAIVASWNVHRREEPPISGTRGAGTIFFGYCQARCTYCQNFSLSQGGLGHRVGPARLADMMLYLQKKRCHNLDLVTPTHFVPQILAALVIACEKGLRLPLVYNCAGYENLETLKLLDGVVDIYLPDAKYSDNKNALRTSKMPRYVDHNQVALREMYRQVGPLQVDDEGIARRGLLIRHLVMPEDVSGTRDVLRWIAEELGPDTPISLMDQYFPAWKAVNDPVLNRRLSWAEYKTALDALDEFNLTAGFVQEDLVEVDMTSDT</sequence>
<evidence type="ECO:0000256" key="4">
    <source>
        <dbReference type="ARBA" id="ARBA00023014"/>
    </source>
</evidence>
<dbReference type="AlphaFoldDB" id="A0A402ADK7"/>
<evidence type="ECO:0000256" key="2">
    <source>
        <dbReference type="ARBA" id="ARBA00022723"/>
    </source>
</evidence>
<evidence type="ECO:0000256" key="5">
    <source>
        <dbReference type="PIRSR" id="PIRSR004869-50"/>
    </source>
</evidence>
<dbReference type="GO" id="GO:0003824">
    <property type="term" value="F:catalytic activity"/>
    <property type="evidence" value="ECO:0007669"/>
    <property type="project" value="InterPro"/>
</dbReference>
<dbReference type="GO" id="GO:0051536">
    <property type="term" value="F:iron-sulfur cluster binding"/>
    <property type="evidence" value="ECO:0007669"/>
    <property type="project" value="UniProtKB-KW"/>
</dbReference>
<dbReference type="SFLD" id="SFLDS00029">
    <property type="entry name" value="Radical_SAM"/>
    <property type="match status" value="1"/>
</dbReference>
<keyword evidence="1 5" id="KW-0949">S-adenosyl-L-methionine</keyword>
<dbReference type="SFLD" id="SFLDG01099">
    <property type="entry name" value="Uncharacterised_Radical_SAM_Su"/>
    <property type="match status" value="1"/>
</dbReference>
<keyword evidence="4 5" id="KW-0411">Iron-sulfur</keyword>
<dbReference type="InterPro" id="IPR007197">
    <property type="entry name" value="rSAM"/>
</dbReference>
<dbReference type="InterPro" id="IPR040085">
    <property type="entry name" value="MJ0674-like"/>
</dbReference>
<dbReference type="PANTHER" id="PTHR43075:SF1">
    <property type="entry name" value="FORMATE LYASE ACTIVATING ENZYME, PUTATIVE (AFU_ORTHOLOGUE AFUA_2G15630)-RELATED"/>
    <property type="match status" value="1"/>
</dbReference>
<comment type="caution">
    <text evidence="6">The sequence shown here is derived from an EMBL/GenBank/DDBJ whole genome shotgun (WGS) entry which is preliminary data.</text>
</comment>
<evidence type="ECO:0000256" key="1">
    <source>
        <dbReference type="ARBA" id="ARBA00022691"/>
    </source>
</evidence>
<dbReference type="EMBL" id="BIFS01000001">
    <property type="protein sequence ID" value="GCE17199.1"/>
    <property type="molecule type" value="Genomic_DNA"/>
</dbReference>
<evidence type="ECO:0000256" key="3">
    <source>
        <dbReference type="ARBA" id="ARBA00023004"/>
    </source>
</evidence>
<dbReference type="Proteomes" id="UP000287188">
    <property type="component" value="Unassembled WGS sequence"/>
</dbReference>
<protein>
    <submittedName>
        <fullName evidence="6">Radical SAM protein</fullName>
    </submittedName>
</protein>
<organism evidence="6 7">
    <name type="scientific">Dictyobacter kobayashii</name>
    <dbReference type="NCBI Taxonomy" id="2014872"/>
    <lineage>
        <taxon>Bacteria</taxon>
        <taxon>Bacillati</taxon>
        <taxon>Chloroflexota</taxon>
        <taxon>Ktedonobacteria</taxon>
        <taxon>Ktedonobacterales</taxon>
        <taxon>Dictyobacteraceae</taxon>
        <taxon>Dictyobacter</taxon>
    </lineage>
</organism>
<proteinExistence type="predicted"/>
<dbReference type="GO" id="GO:0046872">
    <property type="term" value="F:metal ion binding"/>
    <property type="evidence" value="ECO:0007669"/>
    <property type="project" value="UniProtKB-KW"/>
</dbReference>
<evidence type="ECO:0000313" key="6">
    <source>
        <dbReference type="EMBL" id="GCE17199.1"/>
    </source>
</evidence>
<name>A0A402ADK7_9CHLR</name>
<keyword evidence="3 5" id="KW-0408">Iron</keyword>
<keyword evidence="7" id="KW-1185">Reference proteome</keyword>